<evidence type="ECO:0000313" key="1">
    <source>
        <dbReference type="EMBL" id="OHA01445.1"/>
    </source>
</evidence>
<organism evidence="1 2">
    <name type="scientific">Candidatus Sungbacteria bacterium RIFCSPHIGHO2_02_FULL_49_20</name>
    <dbReference type="NCBI Taxonomy" id="1802272"/>
    <lineage>
        <taxon>Bacteria</taxon>
        <taxon>Candidatus Sungiibacteriota</taxon>
    </lineage>
</organism>
<reference evidence="1 2" key="1">
    <citation type="journal article" date="2016" name="Nat. Commun.">
        <title>Thousands of microbial genomes shed light on interconnected biogeochemical processes in an aquifer system.</title>
        <authorList>
            <person name="Anantharaman K."/>
            <person name="Brown C.T."/>
            <person name="Hug L.A."/>
            <person name="Sharon I."/>
            <person name="Castelle C.J."/>
            <person name="Probst A.J."/>
            <person name="Thomas B.C."/>
            <person name="Singh A."/>
            <person name="Wilkins M.J."/>
            <person name="Karaoz U."/>
            <person name="Brodie E.L."/>
            <person name="Williams K.H."/>
            <person name="Hubbard S.S."/>
            <person name="Banfield J.F."/>
        </authorList>
    </citation>
    <scope>NUCLEOTIDE SEQUENCE [LARGE SCALE GENOMIC DNA]</scope>
</reference>
<sequence>MIPIPRRLGVGIVAKALIPPVRNLPKYLKNATRLKKFIPLHPRNLSALIYEVNSVRNFGSNGVNEKVLKRVNGKTSHLSADVTG</sequence>
<dbReference type="AlphaFoldDB" id="A0A1G2KPX5"/>
<dbReference type="EMBL" id="MHQK01000027">
    <property type="protein sequence ID" value="OHA01445.1"/>
    <property type="molecule type" value="Genomic_DNA"/>
</dbReference>
<evidence type="ECO:0000313" key="2">
    <source>
        <dbReference type="Proteomes" id="UP000178710"/>
    </source>
</evidence>
<accession>A0A1G2KPX5</accession>
<comment type="caution">
    <text evidence="1">The sequence shown here is derived from an EMBL/GenBank/DDBJ whole genome shotgun (WGS) entry which is preliminary data.</text>
</comment>
<proteinExistence type="predicted"/>
<name>A0A1G2KPX5_9BACT</name>
<protein>
    <submittedName>
        <fullName evidence="1">Uncharacterized protein</fullName>
    </submittedName>
</protein>
<dbReference type="Proteomes" id="UP000178710">
    <property type="component" value="Unassembled WGS sequence"/>
</dbReference>
<gene>
    <name evidence="1" type="ORF">A3C12_03095</name>
</gene>